<evidence type="ECO:0000256" key="1">
    <source>
        <dbReference type="SAM" id="Phobius"/>
    </source>
</evidence>
<accession>A0A382JV48</accession>
<sequence length="71" mass="7958">MERSIYKYILKHTLRGQLFLLLLSGISMPLVYVGLMVPKEIINKANGGQDIPDAIFGFEVDQVSYLLVLCA</sequence>
<organism evidence="2">
    <name type="scientific">marine metagenome</name>
    <dbReference type="NCBI Taxonomy" id="408172"/>
    <lineage>
        <taxon>unclassified sequences</taxon>
        <taxon>metagenomes</taxon>
        <taxon>ecological metagenomes</taxon>
    </lineage>
</organism>
<keyword evidence="1" id="KW-1133">Transmembrane helix</keyword>
<evidence type="ECO:0000313" key="2">
    <source>
        <dbReference type="EMBL" id="SVC15103.1"/>
    </source>
</evidence>
<proteinExistence type="predicted"/>
<keyword evidence="1" id="KW-0472">Membrane</keyword>
<dbReference type="AlphaFoldDB" id="A0A382JV48"/>
<name>A0A382JV48_9ZZZZ</name>
<feature type="non-terminal residue" evidence="2">
    <location>
        <position position="71"/>
    </location>
</feature>
<reference evidence="2" key="1">
    <citation type="submission" date="2018-05" db="EMBL/GenBank/DDBJ databases">
        <authorList>
            <person name="Lanie J.A."/>
            <person name="Ng W.-L."/>
            <person name="Kazmierczak K.M."/>
            <person name="Andrzejewski T.M."/>
            <person name="Davidsen T.M."/>
            <person name="Wayne K.J."/>
            <person name="Tettelin H."/>
            <person name="Glass J.I."/>
            <person name="Rusch D."/>
            <person name="Podicherti R."/>
            <person name="Tsui H.-C.T."/>
            <person name="Winkler M.E."/>
        </authorList>
    </citation>
    <scope>NUCLEOTIDE SEQUENCE</scope>
</reference>
<gene>
    <name evidence="2" type="ORF">METZ01_LOCUS267957</name>
</gene>
<feature type="transmembrane region" description="Helical" evidence="1">
    <location>
        <begin position="18"/>
        <end position="37"/>
    </location>
</feature>
<protein>
    <submittedName>
        <fullName evidence="2">Uncharacterized protein</fullName>
    </submittedName>
</protein>
<dbReference type="EMBL" id="UINC01076181">
    <property type="protein sequence ID" value="SVC15103.1"/>
    <property type="molecule type" value="Genomic_DNA"/>
</dbReference>
<keyword evidence="1" id="KW-0812">Transmembrane</keyword>